<evidence type="ECO:0000313" key="2">
    <source>
        <dbReference type="Proteomes" id="UP001160142"/>
    </source>
</evidence>
<keyword evidence="2" id="KW-1185">Reference proteome</keyword>
<dbReference type="EMBL" id="JARXVQ010000001">
    <property type="protein sequence ID" value="MDH6181352.1"/>
    <property type="molecule type" value="Genomic_DNA"/>
</dbReference>
<dbReference type="Gene3D" id="2.40.30.100">
    <property type="entry name" value="AF2212/PG0164-like"/>
    <property type="match status" value="1"/>
</dbReference>
<dbReference type="InterPro" id="IPR015018">
    <property type="entry name" value="DUF1905"/>
</dbReference>
<accession>A0ABT6KQ85</accession>
<dbReference type="InterPro" id="IPR037079">
    <property type="entry name" value="AF2212/PG0164-like_sf"/>
</dbReference>
<dbReference type="RefSeq" id="WP_322133669.1">
    <property type="nucleotide sequence ID" value="NZ_CP085036.1"/>
</dbReference>
<reference evidence="1 2" key="1">
    <citation type="submission" date="2023-04" db="EMBL/GenBank/DDBJ databases">
        <title>Genome Encyclopedia of Bacteria and Archaea VI: Functional Genomics of Type Strains.</title>
        <authorList>
            <person name="Whitman W."/>
        </authorList>
    </citation>
    <scope>NUCLEOTIDE SEQUENCE [LARGE SCALE GENOMIC DNA]</scope>
    <source>
        <strain evidence="1 2">SG_E_30_P1</strain>
    </source>
</reference>
<dbReference type="Pfam" id="PF08922">
    <property type="entry name" value="DUF1905"/>
    <property type="match status" value="1"/>
</dbReference>
<protein>
    <recommendedName>
        <fullName evidence="3">DUF1905 domain-containing protein</fullName>
    </recommendedName>
</protein>
<dbReference type="Proteomes" id="UP001160142">
    <property type="component" value="Unassembled WGS sequence"/>
</dbReference>
<evidence type="ECO:0000313" key="1">
    <source>
        <dbReference type="EMBL" id="MDH6181352.1"/>
    </source>
</evidence>
<comment type="caution">
    <text evidence="1">The sequence shown here is derived from an EMBL/GenBank/DDBJ whole genome shotgun (WGS) entry which is preliminary data.</text>
</comment>
<proteinExistence type="predicted"/>
<dbReference type="SUPFAM" id="SSF141694">
    <property type="entry name" value="AF2212/PG0164-like"/>
    <property type="match status" value="1"/>
</dbReference>
<evidence type="ECO:0008006" key="3">
    <source>
        <dbReference type="Google" id="ProtNLM"/>
    </source>
</evidence>
<name>A0ABT6KQ85_9MICO</name>
<sequence length="99" mass="10814">MEQVTTEFATTLFVVPPGEWIFVTVPPDVSQDIREVPRPPRKGFGSVRVEVTIGGTTWNTSVFPDSASGCYMLPVKKAVREAEGLEIGDDLVMSLTTLD</sequence>
<gene>
    <name evidence="1" type="ORF">M2152_001534</name>
</gene>
<organism evidence="1 2">
    <name type="scientific">Antiquaquibacter oligotrophicus</name>
    <dbReference type="NCBI Taxonomy" id="2880260"/>
    <lineage>
        <taxon>Bacteria</taxon>
        <taxon>Bacillati</taxon>
        <taxon>Actinomycetota</taxon>
        <taxon>Actinomycetes</taxon>
        <taxon>Micrococcales</taxon>
        <taxon>Microbacteriaceae</taxon>
        <taxon>Antiquaquibacter</taxon>
    </lineage>
</organism>